<dbReference type="EMBL" id="WUUU01000025">
    <property type="protein sequence ID" value="MXR20050.1"/>
    <property type="molecule type" value="Genomic_DNA"/>
</dbReference>
<dbReference type="Pfam" id="PF13977">
    <property type="entry name" value="TetR_C_6"/>
    <property type="match status" value="1"/>
</dbReference>
<comment type="caution">
    <text evidence="7">The sequence shown here is derived from an EMBL/GenBank/DDBJ whole genome shotgun (WGS) entry which is preliminary data.</text>
</comment>
<dbReference type="InterPro" id="IPR001647">
    <property type="entry name" value="HTH_TetR"/>
</dbReference>
<dbReference type="SUPFAM" id="SSF46689">
    <property type="entry name" value="Homeodomain-like"/>
    <property type="match status" value="1"/>
</dbReference>
<feature type="domain" description="HTH tetR-type" evidence="6">
    <location>
        <begin position="5"/>
        <end position="65"/>
    </location>
</feature>
<dbReference type="PANTHER" id="PTHR30055">
    <property type="entry name" value="HTH-TYPE TRANSCRIPTIONAL REGULATOR RUTR"/>
    <property type="match status" value="1"/>
</dbReference>
<dbReference type="PANTHER" id="PTHR30055:SF234">
    <property type="entry name" value="HTH-TYPE TRANSCRIPTIONAL REGULATOR BETI"/>
    <property type="match status" value="1"/>
</dbReference>
<evidence type="ECO:0000256" key="1">
    <source>
        <dbReference type="ARBA" id="ARBA00022491"/>
    </source>
</evidence>
<dbReference type="GO" id="GO:0003700">
    <property type="term" value="F:DNA-binding transcription factor activity"/>
    <property type="evidence" value="ECO:0007669"/>
    <property type="project" value="TreeGrafter"/>
</dbReference>
<proteinExistence type="predicted"/>
<reference evidence="7 8" key="1">
    <citation type="submission" date="2019-12" db="EMBL/GenBank/DDBJ databases">
        <title>Isolation and characterization of three novel carbon monoxide-oxidizing members of Halobacteria from salione crusts and soils.</title>
        <authorList>
            <person name="Myers M.R."/>
            <person name="King G.M."/>
        </authorList>
    </citation>
    <scope>NUCLEOTIDE SEQUENCE [LARGE SCALE GENOMIC DNA]</scope>
    <source>
        <strain evidence="7 8">PCN9</strain>
    </source>
</reference>
<dbReference type="AlphaFoldDB" id="A0A6B0SMB6"/>
<dbReference type="GO" id="GO:0000976">
    <property type="term" value="F:transcription cis-regulatory region binding"/>
    <property type="evidence" value="ECO:0007669"/>
    <property type="project" value="TreeGrafter"/>
</dbReference>
<dbReference type="Gene3D" id="1.10.357.10">
    <property type="entry name" value="Tetracycline Repressor, domain 2"/>
    <property type="match status" value="1"/>
</dbReference>
<evidence type="ECO:0000256" key="2">
    <source>
        <dbReference type="ARBA" id="ARBA00023015"/>
    </source>
</evidence>
<dbReference type="InterPro" id="IPR009057">
    <property type="entry name" value="Homeodomain-like_sf"/>
</dbReference>
<dbReference type="RefSeq" id="WP_159525610.1">
    <property type="nucleotide sequence ID" value="NZ_WUUU01000025.1"/>
</dbReference>
<evidence type="ECO:0000313" key="8">
    <source>
        <dbReference type="Proteomes" id="UP000471521"/>
    </source>
</evidence>
<dbReference type="Pfam" id="PF00440">
    <property type="entry name" value="TetR_N"/>
    <property type="match status" value="1"/>
</dbReference>
<evidence type="ECO:0000256" key="5">
    <source>
        <dbReference type="PROSITE-ProRule" id="PRU00335"/>
    </source>
</evidence>
<evidence type="ECO:0000259" key="6">
    <source>
        <dbReference type="PROSITE" id="PS50977"/>
    </source>
</evidence>
<dbReference type="Proteomes" id="UP000471521">
    <property type="component" value="Unassembled WGS sequence"/>
</dbReference>
<organism evidence="7 8">
    <name type="scientific">Halobacterium bonnevillei</name>
    <dbReference type="NCBI Taxonomy" id="2692200"/>
    <lineage>
        <taxon>Archaea</taxon>
        <taxon>Methanobacteriati</taxon>
        <taxon>Methanobacteriota</taxon>
        <taxon>Stenosarchaea group</taxon>
        <taxon>Halobacteria</taxon>
        <taxon>Halobacteriales</taxon>
        <taxon>Halobacteriaceae</taxon>
        <taxon>Halobacterium</taxon>
    </lineage>
</organism>
<dbReference type="PROSITE" id="PS50977">
    <property type="entry name" value="HTH_TETR_2"/>
    <property type="match status" value="1"/>
</dbReference>
<dbReference type="InterPro" id="IPR039538">
    <property type="entry name" value="BetI_C"/>
</dbReference>
<keyword evidence="1" id="KW-0678">Repressor</keyword>
<name>A0A6B0SMB6_9EURY</name>
<keyword evidence="4" id="KW-0804">Transcription</keyword>
<sequence length="206" mass="23289">MSRSPDTEQRIREAAFRALVEHGYADLSIKDIGDELEQNPSLIYHYFDSKDDLLLSMLEEFVEQFVDWQAERTAPDAEAELRQFVSQILHPDPSSVEEMTAALPHDIETANARMFVELWAHATWDGDFRRKTTEVDARLQATIAGIVQSGIGSGQFRTVDAELTADHLLFLVKQGLHTRATTNREDSVERTQELVDEVIEDLSATA</sequence>
<dbReference type="InterPro" id="IPR050109">
    <property type="entry name" value="HTH-type_TetR-like_transc_reg"/>
</dbReference>
<evidence type="ECO:0000256" key="4">
    <source>
        <dbReference type="ARBA" id="ARBA00023163"/>
    </source>
</evidence>
<gene>
    <name evidence="7" type="ORF">GRX66_05335</name>
</gene>
<dbReference type="InterPro" id="IPR036271">
    <property type="entry name" value="Tet_transcr_reg_TetR-rel_C_sf"/>
</dbReference>
<keyword evidence="3 5" id="KW-0238">DNA-binding</keyword>
<dbReference type="SUPFAM" id="SSF48498">
    <property type="entry name" value="Tetracyclin repressor-like, C-terminal domain"/>
    <property type="match status" value="1"/>
</dbReference>
<evidence type="ECO:0000256" key="3">
    <source>
        <dbReference type="ARBA" id="ARBA00023125"/>
    </source>
</evidence>
<feature type="DNA-binding region" description="H-T-H motif" evidence="5">
    <location>
        <begin position="28"/>
        <end position="47"/>
    </location>
</feature>
<dbReference type="OrthoDB" id="135877at2157"/>
<evidence type="ECO:0000313" key="7">
    <source>
        <dbReference type="EMBL" id="MXR20050.1"/>
    </source>
</evidence>
<accession>A0A6B0SMB6</accession>
<protein>
    <submittedName>
        <fullName evidence="7">TetR family transcriptional regulator</fullName>
    </submittedName>
</protein>
<keyword evidence="2" id="KW-0805">Transcription regulation</keyword>
<keyword evidence="8" id="KW-1185">Reference proteome</keyword>